<proteinExistence type="predicted"/>
<organism evidence="3 4">
    <name type="scientific">Gordonia jinhuaensis</name>
    <dbReference type="NCBI Taxonomy" id="1517702"/>
    <lineage>
        <taxon>Bacteria</taxon>
        <taxon>Bacillati</taxon>
        <taxon>Actinomycetota</taxon>
        <taxon>Actinomycetes</taxon>
        <taxon>Mycobacteriales</taxon>
        <taxon>Gordoniaceae</taxon>
        <taxon>Gordonia</taxon>
    </lineage>
</organism>
<name>A0A916SYV6_9ACTN</name>
<dbReference type="InterPro" id="IPR049450">
    <property type="entry name" value="ACOT8-like_C"/>
</dbReference>
<accession>A0A916SYV6</accession>
<reference evidence="3" key="1">
    <citation type="journal article" date="2014" name="Int. J. Syst. Evol. Microbiol.">
        <title>Complete genome sequence of Corynebacterium casei LMG S-19264T (=DSM 44701T), isolated from a smear-ripened cheese.</title>
        <authorList>
            <consortium name="US DOE Joint Genome Institute (JGI-PGF)"/>
            <person name="Walter F."/>
            <person name="Albersmeier A."/>
            <person name="Kalinowski J."/>
            <person name="Ruckert C."/>
        </authorList>
    </citation>
    <scope>NUCLEOTIDE SEQUENCE</scope>
    <source>
        <strain evidence="3">CGMCC 1.12827</strain>
    </source>
</reference>
<gene>
    <name evidence="3" type="ORF">GCM10011489_10720</name>
</gene>
<protein>
    <submittedName>
        <fullName evidence="3">Thioesterase</fullName>
    </submittedName>
</protein>
<reference evidence="3" key="2">
    <citation type="submission" date="2020-09" db="EMBL/GenBank/DDBJ databases">
        <authorList>
            <person name="Sun Q."/>
            <person name="Zhou Y."/>
        </authorList>
    </citation>
    <scope>NUCLEOTIDE SEQUENCE</scope>
    <source>
        <strain evidence="3">CGMCC 1.12827</strain>
    </source>
</reference>
<dbReference type="EMBL" id="BMGC01000005">
    <property type="protein sequence ID" value="GGB24295.1"/>
    <property type="molecule type" value="Genomic_DNA"/>
</dbReference>
<evidence type="ECO:0000259" key="1">
    <source>
        <dbReference type="Pfam" id="PF13622"/>
    </source>
</evidence>
<dbReference type="RefSeq" id="WP_188585664.1">
    <property type="nucleotide sequence ID" value="NZ_BMGC01000005.1"/>
</dbReference>
<dbReference type="InterPro" id="IPR042171">
    <property type="entry name" value="Acyl-CoA_hotdog"/>
</dbReference>
<evidence type="ECO:0000313" key="4">
    <source>
        <dbReference type="Proteomes" id="UP000621454"/>
    </source>
</evidence>
<sequence length="276" mass="29771">MASDGYFVPAGRDGEFELFDPTEHTLSVWSPDMQHGGPPSGLLTWAMEQLDPAVDATTPSHQITRVVVDILGAIPLTQNRVRAYVTRPGRQISLVGAELQAQGPDGDFRTVARASAWRIRHADTAALVADSRAGLAPREASPDTTGRLGVDWDRVGFIGTLDISVVESPTGGTPAAWLRPRLDLIAGRETTTLSQMMVAADVANGLGTRLNPREWTWMNTDLDVHLRRAPHGEWLGIDAELFTGTTGFGATFGDFYDESGFLGRSAQTVLLGPVPR</sequence>
<dbReference type="InterPro" id="IPR029069">
    <property type="entry name" value="HotDog_dom_sf"/>
</dbReference>
<dbReference type="SUPFAM" id="SSF54637">
    <property type="entry name" value="Thioesterase/thiol ester dehydrase-isomerase"/>
    <property type="match status" value="1"/>
</dbReference>
<keyword evidence="4" id="KW-1185">Reference proteome</keyword>
<dbReference type="Proteomes" id="UP000621454">
    <property type="component" value="Unassembled WGS sequence"/>
</dbReference>
<dbReference type="Gene3D" id="2.40.160.210">
    <property type="entry name" value="Acyl-CoA thioesterase, double hotdog domain"/>
    <property type="match status" value="1"/>
</dbReference>
<feature type="domain" description="Acyl-CoA thioesterase-like C-terminal" evidence="2">
    <location>
        <begin position="155"/>
        <end position="270"/>
    </location>
</feature>
<dbReference type="InterPro" id="IPR049449">
    <property type="entry name" value="TesB_ACOT8-like_N"/>
</dbReference>
<dbReference type="Pfam" id="PF20789">
    <property type="entry name" value="4HBT_3C"/>
    <property type="match status" value="1"/>
</dbReference>
<dbReference type="Pfam" id="PF13622">
    <property type="entry name" value="4HBT_3"/>
    <property type="match status" value="1"/>
</dbReference>
<comment type="caution">
    <text evidence="3">The sequence shown here is derived from an EMBL/GenBank/DDBJ whole genome shotgun (WGS) entry which is preliminary data.</text>
</comment>
<dbReference type="AlphaFoldDB" id="A0A916SYV6"/>
<evidence type="ECO:0000313" key="3">
    <source>
        <dbReference type="EMBL" id="GGB24295.1"/>
    </source>
</evidence>
<evidence type="ECO:0000259" key="2">
    <source>
        <dbReference type="Pfam" id="PF20789"/>
    </source>
</evidence>
<feature type="domain" description="Acyl-CoA thioesterase-like N-terminal HotDog" evidence="1">
    <location>
        <begin position="28"/>
        <end position="118"/>
    </location>
</feature>